<dbReference type="Pfam" id="PF18980">
    <property type="entry name" value="DUF5716_C"/>
    <property type="match status" value="1"/>
</dbReference>
<feature type="domain" description="DUF5716" evidence="1">
    <location>
        <begin position="126"/>
        <end position="417"/>
    </location>
</feature>
<organism evidence="2 3">
    <name type="scientific">Blautia caecimuris</name>
    <dbReference type="NCBI Taxonomy" id="1796615"/>
    <lineage>
        <taxon>Bacteria</taxon>
        <taxon>Bacillati</taxon>
        <taxon>Bacillota</taxon>
        <taxon>Clostridia</taxon>
        <taxon>Lachnospirales</taxon>
        <taxon>Lachnospiraceae</taxon>
        <taxon>Blautia</taxon>
    </lineage>
</organism>
<dbReference type="EMBL" id="JBEPMJ010000014">
    <property type="protein sequence ID" value="MET3750749.1"/>
    <property type="molecule type" value="Genomic_DNA"/>
</dbReference>
<dbReference type="Gene3D" id="3.30.420.40">
    <property type="match status" value="1"/>
</dbReference>
<proteinExistence type="predicted"/>
<protein>
    <recommendedName>
        <fullName evidence="1">DUF5716 domain-containing protein</fullName>
    </recommendedName>
</protein>
<evidence type="ECO:0000259" key="1">
    <source>
        <dbReference type="Pfam" id="PF18980"/>
    </source>
</evidence>
<evidence type="ECO:0000313" key="3">
    <source>
        <dbReference type="Proteomes" id="UP001549106"/>
    </source>
</evidence>
<dbReference type="InterPro" id="IPR043129">
    <property type="entry name" value="ATPase_NBD"/>
</dbReference>
<dbReference type="SUPFAM" id="SSF53067">
    <property type="entry name" value="Actin-like ATPase domain"/>
    <property type="match status" value="1"/>
</dbReference>
<keyword evidence="3" id="KW-1185">Reference proteome</keyword>
<gene>
    <name evidence="2" type="ORF">ABID24_002002</name>
</gene>
<dbReference type="Proteomes" id="UP001549106">
    <property type="component" value="Unassembled WGS sequence"/>
</dbReference>
<dbReference type="InterPro" id="IPR043770">
    <property type="entry name" value="DUF5716_C"/>
</dbReference>
<reference evidence="2 3" key="1">
    <citation type="submission" date="2024-06" db="EMBL/GenBank/DDBJ databases">
        <title>Genomic Encyclopedia of Type Strains, Phase IV (KMG-IV): sequencing the most valuable type-strain genomes for metagenomic binning, comparative biology and taxonomic classification.</title>
        <authorList>
            <person name="Goeker M."/>
        </authorList>
    </citation>
    <scope>NUCLEOTIDE SEQUENCE [LARGE SCALE GENOMIC DNA]</scope>
    <source>
        <strain evidence="2 3">DSM 29492</strain>
    </source>
</reference>
<evidence type="ECO:0000313" key="2">
    <source>
        <dbReference type="EMBL" id="MET3750749.1"/>
    </source>
</evidence>
<dbReference type="RefSeq" id="WP_173752401.1">
    <property type="nucleotide sequence ID" value="NZ_BAABXP010000001.1"/>
</dbReference>
<sequence length="417" mass="48004">MNETRDLIIGIDFGKKYSQICYYDRKAEEARSLPVKVGSSLYETPTCLCRRTDTDQEEYCIGLEAEYFAREKGGFLLEDLYAVSMSREKVHVAGEDREPWEILGLFLRGMLKFPGVMEVEKNIKSLTVTMETMDSIQVENLQKAAEFLGLSEDQFSLLDYEESFYYYVLTQKVETWNRSVGWYSFSKDKVVFRKLVMSSGTRPVFVRLENPVEAKLRQPAQERDEDFYKFVKETLGTDLYSSIQINGEGFDQEWAVKSVKLLCYQKRKVFFGNNLFAAGACGAGAEKLINKRLKGYRYLGSSLVLKDVGMEMRVMGAPAYYPLLEAGNNWYESRACCQLILDNTEELVFVVGTMGETEKKRMGMLLTGLPKRPNKTTRLLLKLQYISRKECRITVKDLGFGEMFPSSGKEWEEIVQW</sequence>
<accession>A0ABV2M2W5</accession>
<comment type="caution">
    <text evidence="2">The sequence shown here is derived from an EMBL/GenBank/DDBJ whole genome shotgun (WGS) entry which is preliminary data.</text>
</comment>
<name>A0ABV2M2W5_9FIRM</name>